<proteinExistence type="predicted"/>
<feature type="transmembrane region" description="Helical" evidence="1">
    <location>
        <begin position="52"/>
        <end position="69"/>
    </location>
</feature>
<dbReference type="OrthoDB" id="191995at2759"/>
<dbReference type="HOGENOM" id="CLU_2249838_0_0_1"/>
<dbReference type="Proteomes" id="UP000053789">
    <property type="component" value="Unassembled WGS sequence"/>
</dbReference>
<dbReference type="GeneID" id="27695635"/>
<organism evidence="2 3">
    <name type="scientific">Cladophialophora bantiana (strain ATCC 10958 / CBS 173.52 / CDC B-1940 / NIH 8579)</name>
    <name type="common">Xylohypha bantiana</name>
    <dbReference type="NCBI Taxonomy" id="1442370"/>
    <lineage>
        <taxon>Eukaryota</taxon>
        <taxon>Fungi</taxon>
        <taxon>Dikarya</taxon>
        <taxon>Ascomycota</taxon>
        <taxon>Pezizomycotina</taxon>
        <taxon>Eurotiomycetes</taxon>
        <taxon>Chaetothyriomycetidae</taxon>
        <taxon>Chaetothyriales</taxon>
        <taxon>Herpotrichiellaceae</taxon>
        <taxon>Cladophialophora</taxon>
    </lineage>
</organism>
<gene>
    <name evidence="2" type="ORF">Z519_02707</name>
</gene>
<keyword evidence="1" id="KW-0812">Transmembrane</keyword>
<sequence length="104" mass="11565">MLSMTALALLDKPLDEPGTLKVKNRYIRLSGTAVYIAVTVCVPATPKMDARLFLGIAAFMLLAVTVWEWNVGLDRAGALIEPRGFFHMMSRELKSLPSSRKKEK</sequence>
<protein>
    <submittedName>
        <fullName evidence="2">Uncharacterized protein</fullName>
    </submittedName>
</protein>
<dbReference type="RefSeq" id="XP_016623984.1">
    <property type="nucleotide sequence ID" value="XM_016760463.1"/>
</dbReference>
<keyword evidence="3" id="KW-1185">Reference proteome</keyword>
<name>A0A0D2I278_CLAB1</name>
<dbReference type="VEuPathDB" id="FungiDB:Z519_02707"/>
<evidence type="ECO:0000313" key="2">
    <source>
        <dbReference type="EMBL" id="KIW97315.1"/>
    </source>
</evidence>
<reference evidence="2" key="1">
    <citation type="submission" date="2015-01" db="EMBL/GenBank/DDBJ databases">
        <title>The Genome Sequence of Cladophialophora bantiana CBS 173.52.</title>
        <authorList>
            <consortium name="The Broad Institute Genomics Platform"/>
            <person name="Cuomo C."/>
            <person name="de Hoog S."/>
            <person name="Gorbushina A."/>
            <person name="Stielow B."/>
            <person name="Teixiera M."/>
            <person name="Abouelleil A."/>
            <person name="Chapman S.B."/>
            <person name="Priest M."/>
            <person name="Young S.K."/>
            <person name="Wortman J."/>
            <person name="Nusbaum C."/>
            <person name="Birren B."/>
        </authorList>
    </citation>
    <scope>NUCLEOTIDE SEQUENCE [LARGE SCALE GENOMIC DNA]</scope>
    <source>
        <strain evidence="2">CBS 173.52</strain>
    </source>
</reference>
<evidence type="ECO:0000313" key="3">
    <source>
        <dbReference type="Proteomes" id="UP000053789"/>
    </source>
</evidence>
<keyword evidence="1" id="KW-1133">Transmembrane helix</keyword>
<dbReference type="AlphaFoldDB" id="A0A0D2I278"/>
<accession>A0A0D2I278</accession>
<feature type="transmembrane region" description="Helical" evidence="1">
    <location>
        <begin position="26"/>
        <end position="45"/>
    </location>
</feature>
<evidence type="ECO:0000256" key="1">
    <source>
        <dbReference type="SAM" id="Phobius"/>
    </source>
</evidence>
<keyword evidence="1" id="KW-0472">Membrane</keyword>
<dbReference type="EMBL" id="KN846982">
    <property type="protein sequence ID" value="KIW97315.1"/>
    <property type="molecule type" value="Genomic_DNA"/>
</dbReference>